<evidence type="ECO:0000259" key="1">
    <source>
        <dbReference type="PROSITE" id="PS51831"/>
    </source>
</evidence>
<dbReference type="Pfam" id="PF11871">
    <property type="entry name" value="DUF3391"/>
    <property type="match status" value="1"/>
</dbReference>
<dbReference type="PROSITE" id="PS51831">
    <property type="entry name" value="HD"/>
    <property type="match status" value="1"/>
</dbReference>
<dbReference type="Gene3D" id="1.10.3210.10">
    <property type="entry name" value="Hypothetical protein af1432"/>
    <property type="match status" value="1"/>
</dbReference>
<dbReference type="EMBL" id="JAPJDZ010000048">
    <property type="protein sequence ID" value="MDP5137415.1"/>
    <property type="molecule type" value="Genomic_DNA"/>
</dbReference>
<dbReference type="RefSeq" id="WP_305976760.1">
    <property type="nucleotide sequence ID" value="NZ_JAPJDZ010000048.1"/>
</dbReference>
<comment type="caution">
    <text evidence="3">The sequence shown here is derived from an EMBL/GenBank/DDBJ whole genome shotgun (WGS) entry which is preliminary data.</text>
</comment>
<organism evidence="3 4">
    <name type="scientific">Rheinheimera baltica</name>
    <dbReference type="NCBI Taxonomy" id="67576"/>
    <lineage>
        <taxon>Bacteria</taxon>
        <taxon>Pseudomonadati</taxon>
        <taxon>Pseudomonadota</taxon>
        <taxon>Gammaproteobacteria</taxon>
        <taxon>Chromatiales</taxon>
        <taxon>Chromatiaceae</taxon>
        <taxon>Rheinheimera</taxon>
    </lineage>
</organism>
<dbReference type="InterPro" id="IPR037522">
    <property type="entry name" value="HD_GYP_dom"/>
</dbReference>
<sequence length="403" mass="44736">MKTITIDQLICGMYVVDAQGAKNLHVNGLITSATQIEQLRRKGVRLLNIDSSKQQALELDSSEESQFTQAISPADTPSLSVRQSMKKLSMAQELKNAQLLYSEAKSLQARAFADITNGKAVSVADFRRCAEGFIDSVFRNQDALLCISRIRDKDAYLLEHSVNVSILMSIFAKYLKLDEDIIVELATGALLHDIGKIKVPNTILNKPGRLTEAEFVIMRKHVEFSRDILQQTEGISPISIDVAANHHERLDGNGYPAGLAQEQISFYARMIAIVDTYDAITAQRVYKSGQSCVKALKILRTDSPSHFDLALVKQFIAAVGMYPPGTLVLMDSEKLALVLENNPNSLTCPKVKVFYNVKQRRYLTPVTVDLANAKCNDAIKSAVNADEYGIDINKFFNQFILQS</sequence>
<dbReference type="NCBIfam" id="TIGR00277">
    <property type="entry name" value="HDIG"/>
    <property type="match status" value="1"/>
</dbReference>
<gene>
    <name evidence="3" type="ORF">ORJ04_15775</name>
</gene>
<dbReference type="InterPro" id="IPR006675">
    <property type="entry name" value="HDIG_dom"/>
</dbReference>
<dbReference type="PANTHER" id="PTHR43155:SF2">
    <property type="entry name" value="CYCLIC DI-GMP PHOSPHODIESTERASE PA4108"/>
    <property type="match status" value="1"/>
</dbReference>
<name>A0ABT9I300_9GAMM</name>
<dbReference type="InterPro" id="IPR021812">
    <property type="entry name" value="DUF3391"/>
</dbReference>
<dbReference type="Pfam" id="PF13487">
    <property type="entry name" value="HD_5"/>
    <property type="match status" value="1"/>
</dbReference>
<evidence type="ECO:0000313" key="4">
    <source>
        <dbReference type="Proteomes" id="UP001231109"/>
    </source>
</evidence>
<dbReference type="SUPFAM" id="SSF109604">
    <property type="entry name" value="HD-domain/PDEase-like"/>
    <property type="match status" value="1"/>
</dbReference>
<evidence type="ECO:0000259" key="2">
    <source>
        <dbReference type="PROSITE" id="PS51832"/>
    </source>
</evidence>
<dbReference type="InterPro" id="IPR006674">
    <property type="entry name" value="HD_domain"/>
</dbReference>
<dbReference type="PROSITE" id="PS51832">
    <property type="entry name" value="HD_GYP"/>
    <property type="match status" value="1"/>
</dbReference>
<protein>
    <submittedName>
        <fullName evidence="3">HD-GYP domain-containing protein</fullName>
    </submittedName>
</protein>
<feature type="domain" description="HD-GYP" evidence="2">
    <location>
        <begin position="135"/>
        <end position="331"/>
    </location>
</feature>
<dbReference type="InterPro" id="IPR003607">
    <property type="entry name" value="HD/PDEase_dom"/>
</dbReference>
<dbReference type="SMART" id="SM00471">
    <property type="entry name" value="HDc"/>
    <property type="match status" value="1"/>
</dbReference>
<feature type="domain" description="HD" evidence="1">
    <location>
        <begin position="157"/>
        <end position="280"/>
    </location>
</feature>
<reference evidence="3 4" key="1">
    <citation type="submission" date="2022-11" db="EMBL/GenBank/DDBJ databases">
        <title>Viruses from the air-sea interface of a natural surface slick.</title>
        <authorList>
            <person name="Rahlff J."/>
            <person name="Holmfeldt K."/>
        </authorList>
    </citation>
    <scope>NUCLEOTIDE SEQUENCE [LARGE SCALE GENOMIC DNA]</scope>
    <source>
        <strain evidence="3 4">SMS4</strain>
    </source>
</reference>
<dbReference type="CDD" id="cd00077">
    <property type="entry name" value="HDc"/>
    <property type="match status" value="1"/>
</dbReference>
<dbReference type="Proteomes" id="UP001231109">
    <property type="component" value="Unassembled WGS sequence"/>
</dbReference>
<dbReference type="PANTHER" id="PTHR43155">
    <property type="entry name" value="CYCLIC DI-GMP PHOSPHODIESTERASE PA4108-RELATED"/>
    <property type="match status" value="1"/>
</dbReference>
<proteinExistence type="predicted"/>
<accession>A0ABT9I300</accession>
<evidence type="ECO:0000313" key="3">
    <source>
        <dbReference type="EMBL" id="MDP5137415.1"/>
    </source>
</evidence>
<keyword evidence="4" id="KW-1185">Reference proteome</keyword>